<dbReference type="KEGG" id="nai:NECAME_15263"/>
<organism evidence="2 3">
    <name type="scientific">Necator americanus</name>
    <name type="common">Human hookworm</name>
    <dbReference type="NCBI Taxonomy" id="51031"/>
    <lineage>
        <taxon>Eukaryota</taxon>
        <taxon>Metazoa</taxon>
        <taxon>Ecdysozoa</taxon>
        <taxon>Nematoda</taxon>
        <taxon>Chromadorea</taxon>
        <taxon>Rhabditida</taxon>
        <taxon>Rhabditina</taxon>
        <taxon>Rhabditomorpha</taxon>
        <taxon>Strongyloidea</taxon>
        <taxon>Ancylostomatidae</taxon>
        <taxon>Bunostominae</taxon>
        <taxon>Necator</taxon>
    </lineage>
</organism>
<protein>
    <submittedName>
        <fullName evidence="2">Uncharacterized protein</fullName>
    </submittedName>
</protein>
<feature type="compositionally biased region" description="Polar residues" evidence="1">
    <location>
        <begin position="70"/>
        <end position="85"/>
    </location>
</feature>
<feature type="non-terminal residue" evidence="2">
    <location>
        <position position="133"/>
    </location>
</feature>
<dbReference type="AlphaFoldDB" id="W2SL73"/>
<accession>W2SL73</accession>
<evidence type="ECO:0000256" key="1">
    <source>
        <dbReference type="SAM" id="MobiDB-lite"/>
    </source>
</evidence>
<reference evidence="3" key="1">
    <citation type="journal article" date="2014" name="Nat. Genet.">
        <title>Genome of the human hookworm Necator americanus.</title>
        <authorList>
            <person name="Tang Y.T."/>
            <person name="Gao X."/>
            <person name="Rosa B.A."/>
            <person name="Abubucker S."/>
            <person name="Hallsworth-Pepin K."/>
            <person name="Martin J."/>
            <person name="Tyagi R."/>
            <person name="Heizer E."/>
            <person name="Zhang X."/>
            <person name="Bhonagiri-Palsikar V."/>
            <person name="Minx P."/>
            <person name="Warren W.C."/>
            <person name="Wang Q."/>
            <person name="Zhan B."/>
            <person name="Hotez P.J."/>
            <person name="Sternberg P.W."/>
            <person name="Dougall A."/>
            <person name="Gaze S.T."/>
            <person name="Mulvenna J."/>
            <person name="Sotillo J."/>
            <person name="Ranganathan S."/>
            <person name="Rabelo E.M."/>
            <person name="Wilson R.K."/>
            <person name="Felgner P.L."/>
            <person name="Bethony J."/>
            <person name="Hawdon J.M."/>
            <person name="Gasser R.B."/>
            <person name="Loukas A."/>
            <person name="Mitreva M."/>
        </authorList>
    </citation>
    <scope>NUCLEOTIDE SEQUENCE [LARGE SCALE GENOMIC DNA]</scope>
</reference>
<keyword evidence="3" id="KW-1185">Reference proteome</keyword>
<dbReference type="EMBL" id="KI669099">
    <property type="protein sequence ID" value="ETN69492.1"/>
    <property type="molecule type" value="Genomic_DNA"/>
</dbReference>
<feature type="region of interest" description="Disordered" evidence="1">
    <location>
        <begin position="46"/>
        <end position="85"/>
    </location>
</feature>
<evidence type="ECO:0000313" key="2">
    <source>
        <dbReference type="EMBL" id="ETN69492.1"/>
    </source>
</evidence>
<sequence length="133" mass="14179">NTNDNECGITPTAAASTKILGKSLQVLLLHLLPSMIVLLYEDELPQTNPNLAPTDLQKTPAPAENRPVHTATTSVQKYNSAPLNVQTSTARENFAGDGQLNHRSAPEPVLRTPVADSTVIGADNATTKQPVMK</sequence>
<proteinExistence type="predicted"/>
<name>W2SL73_NECAM</name>
<feature type="non-terminal residue" evidence="2">
    <location>
        <position position="1"/>
    </location>
</feature>
<evidence type="ECO:0000313" key="3">
    <source>
        <dbReference type="Proteomes" id="UP000053676"/>
    </source>
</evidence>
<dbReference type="Proteomes" id="UP000053676">
    <property type="component" value="Unassembled WGS sequence"/>
</dbReference>
<gene>
    <name evidence="2" type="ORF">NECAME_15263</name>
</gene>